<gene>
    <name evidence="7" type="ORF">C480_01787</name>
</gene>
<dbReference type="GO" id="GO:0140359">
    <property type="term" value="F:ABC-type transporter activity"/>
    <property type="evidence" value="ECO:0007669"/>
    <property type="project" value="InterPro"/>
</dbReference>
<feature type="transmembrane region" description="Helical" evidence="5">
    <location>
        <begin position="140"/>
        <end position="161"/>
    </location>
</feature>
<feature type="transmembrane region" description="Helical" evidence="5">
    <location>
        <begin position="168"/>
        <end position="189"/>
    </location>
</feature>
<keyword evidence="2 5" id="KW-0812">Transmembrane</keyword>
<evidence type="ECO:0000313" key="8">
    <source>
        <dbReference type="Proteomes" id="UP000011591"/>
    </source>
</evidence>
<dbReference type="RefSeq" id="WP_006663904.1">
    <property type="nucleotide sequence ID" value="NZ_AOIP01000009.1"/>
</dbReference>
<evidence type="ECO:0000256" key="4">
    <source>
        <dbReference type="ARBA" id="ARBA00023136"/>
    </source>
</evidence>
<feature type="domain" description="ABC transmembrane type-2" evidence="6">
    <location>
        <begin position="23"/>
        <end position="256"/>
    </location>
</feature>
<evidence type="ECO:0000256" key="1">
    <source>
        <dbReference type="ARBA" id="ARBA00004141"/>
    </source>
</evidence>
<comment type="subcellular location">
    <subcellularLocation>
        <location evidence="1">Membrane</location>
        <topology evidence="1">Multi-pass membrane protein</topology>
    </subcellularLocation>
</comment>
<feature type="transmembrane region" description="Helical" evidence="5">
    <location>
        <begin position="63"/>
        <end position="82"/>
    </location>
</feature>
<evidence type="ECO:0000259" key="6">
    <source>
        <dbReference type="PROSITE" id="PS51012"/>
    </source>
</evidence>
<dbReference type="PANTHER" id="PTHR43229:SF6">
    <property type="entry name" value="ABC-TYPE MULTIDRUG TRANSPORT SYSTEM, PERMEASE COMPONENT"/>
    <property type="match status" value="1"/>
</dbReference>
<dbReference type="InterPro" id="IPR047817">
    <property type="entry name" value="ABC2_TM_bact-type"/>
</dbReference>
<dbReference type="GO" id="GO:0043190">
    <property type="term" value="C:ATP-binding cassette (ABC) transporter complex"/>
    <property type="evidence" value="ECO:0007669"/>
    <property type="project" value="InterPro"/>
</dbReference>
<dbReference type="InterPro" id="IPR051784">
    <property type="entry name" value="Nod_factor_ABC_transporter"/>
</dbReference>
<keyword evidence="3 5" id="KW-1133">Transmembrane helix</keyword>
<dbReference type="InterPro" id="IPR000412">
    <property type="entry name" value="ABC_2_transport"/>
</dbReference>
<dbReference type="InterPro" id="IPR013525">
    <property type="entry name" value="ABC2_TM"/>
</dbReference>
<evidence type="ECO:0000256" key="3">
    <source>
        <dbReference type="ARBA" id="ARBA00022989"/>
    </source>
</evidence>
<dbReference type="EMBL" id="AOIP01000009">
    <property type="protein sequence ID" value="ELZ10022.1"/>
    <property type="molecule type" value="Genomic_DNA"/>
</dbReference>
<feature type="transmembrane region" description="Helical" evidence="5">
    <location>
        <begin position="231"/>
        <end position="250"/>
    </location>
</feature>
<dbReference type="PATRIC" id="fig|1227491.4.peg.365"/>
<sequence length="257" mass="27250">MSVASRVRAETGAGWRSFIRRRTAVFFTFFFPVILIVIFGALVRTDPAGGGLFAEPPVYYVPGYLAVVVLFTPLSRMGSEVARHREGNRFEKLATTPLTRAEWLLAQTVVNAVIIGLASLLILGLVIVLTGAEIAFSPLLVPYILVGVVCFCGVGAILGSYTDSQDGAVAASNGIGLPLLFLSETFITLEQLPDWFEPLVNLSPLTYFTRGVRAVTDPGANPATIAGVDPALANLAILAVLAGIVFALGARSIPQTD</sequence>
<evidence type="ECO:0000313" key="7">
    <source>
        <dbReference type="EMBL" id="ELZ10022.1"/>
    </source>
</evidence>
<dbReference type="PIRSF" id="PIRSF006648">
    <property type="entry name" value="DrrB"/>
    <property type="match status" value="1"/>
</dbReference>
<keyword evidence="4 5" id="KW-0472">Membrane</keyword>
<protein>
    <submittedName>
        <fullName evidence="7">ABC transporter</fullName>
    </submittedName>
</protein>
<evidence type="ECO:0000256" key="2">
    <source>
        <dbReference type="ARBA" id="ARBA00022692"/>
    </source>
</evidence>
<dbReference type="OrthoDB" id="203821at2157"/>
<feature type="transmembrane region" description="Helical" evidence="5">
    <location>
        <begin position="103"/>
        <end position="128"/>
    </location>
</feature>
<dbReference type="Pfam" id="PF01061">
    <property type="entry name" value="ABC2_membrane"/>
    <property type="match status" value="1"/>
</dbReference>
<dbReference type="AlphaFoldDB" id="M0BHV5"/>
<evidence type="ECO:0000256" key="5">
    <source>
        <dbReference type="SAM" id="Phobius"/>
    </source>
</evidence>
<keyword evidence="8" id="KW-1185">Reference proteome</keyword>
<feature type="transmembrane region" description="Helical" evidence="5">
    <location>
        <begin position="24"/>
        <end position="43"/>
    </location>
</feature>
<organism evidence="7 8">
    <name type="scientific">Natrialba aegyptia DSM 13077</name>
    <dbReference type="NCBI Taxonomy" id="1227491"/>
    <lineage>
        <taxon>Archaea</taxon>
        <taxon>Methanobacteriati</taxon>
        <taxon>Methanobacteriota</taxon>
        <taxon>Stenosarchaea group</taxon>
        <taxon>Halobacteria</taxon>
        <taxon>Halobacteriales</taxon>
        <taxon>Natrialbaceae</taxon>
        <taxon>Natrialba</taxon>
    </lineage>
</organism>
<accession>M0BHV5</accession>
<dbReference type="PANTHER" id="PTHR43229">
    <property type="entry name" value="NODULATION PROTEIN J"/>
    <property type="match status" value="1"/>
</dbReference>
<dbReference type="Proteomes" id="UP000011591">
    <property type="component" value="Unassembled WGS sequence"/>
</dbReference>
<dbReference type="PROSITE" id="PS51012">
    <property type="entry name" value="ABC_TM2"/>
    <property type="match status" value="1"/>
</dbReference>
<comment type="caution">
    <text evidence="7">The sequence shown here is derived from an EMBL/GenBank/DDBJ whole genome shotgun (WGS) entry which is preliminary data.</text>
</comment>
<proteinExistence type="predicted"/>
<name>M0BHV5_9EURY</name>
<reference evidence="7 8" key="1">
    <citation type="journal article" date="2014" name="PLoS Genet.">
        <title>Phylogenetically driven sequencing of extremely halophilic archaea reveals strategies for static and dynamic osmo-response.</title>
        <authorList>
            <person name="Becker E.A."/>
            <person name="Seitzer P.M."/>
            <person name="Tritt A."/>
            <person name="Larsen D."/>
            <person name="Krusor M."/>
            <person name="Yao A.I."/>
            <person name="Wu D."/>
            <person name="Madern D."/>
            <person name="Eisen J.A."/>
            <person name="Darling A.E."/>
            <person name="Facciotti M.T."/>
        </authorList>
    </citation>
    <scope>NUCLEOTIDE SEQUENCE [LARGE SCALE GENOMIC DNA]</scope>
    <source>
        <strain evidence="7 8">DSM 13077</strain>
    </source>
</reference>